<proteinExistence type="predicted"/>
<name>A0ABZ2LGS6_9BACT</name>
<organism evidence="5 6">
    <name type="scientific">Pendulispora rubella</name>
    <dbReference type="NCBI Taxonomy" id="2741070"/>
    <lineage>
        <taxon>Bacteria</taxon>
        <taxon>Pseudomonadati</taxon>
        <taxon>Myxococcota</taxon>
        <taxon>Myxococcia</taxon>
        <taxon>Myxococcales</taxon>
        <taxon>Sorangiineae</taxon>
        <taxon>Pendulisporaceae</taxon>
        <taxon>Pendulispora</taxon>
    </lineage>
</organism>
<dbReference type="PROSITE" id="PS50949">
    <property type="entry name" value="HTH_GNTR"/>
    <property type="match status" value="1"/>
</dbReference>
<dbReference type="Pfam" id="PF07729">
    <property type="entry name" value="FCD"/>
    <property type="match status" value="1"/>
</dbReference>
<dbReference type="PRINTS" id="PR00035">
    <property type="entry name" value="HTHGNTR"/>
</dbReference>
<dbReference type="RefSeq" id="WP_394839826.1">
    <property type="nucleotide sequence ID" value="NZ_CP089929.1"/>
</dbReference>
<evidence type="ECO:0000256" key="2">
    <source>
        <dbReference type="ARBA" id="ARBA00023125"/>
    </source>
</evidence>
<dbReference type="Gene3D" id="1.10.10.10">
    <property type="entry name" value="Winged helix-like DNA-binding domain superfamily/Winged helix DNA-binding domain"/>
    <property type="match status" value="1"/>
</dbReference>
<dbReference type="PANTHER" id="PTHR43537">
    <property type="entry name" value="TRANSCRIPTIONAL REGULATOR, GNTR FAMILY"/>
    <property type="match status" value="1"/>
</dbReference>
<evidence type="ECO:0000256" key="1">
    <source>
        <dbReference type="ARBA" id="ARBA00023015"/>
    </source>
</evidence>
<evidence type="ECO:0000313" key="5">
    <source>
        <dbReference type="EMBL" id="WXB10149.1"/>
    </source>
</evidence>
<dbReference type="CDD" id="cd07377">
    <property type="entry name" value="WHTH_GntR"/>
    <property type="match status" value="1"/>
</dbReference>
<sequence>MPIRTVENQRLYRQIADQLTALIATGEFAHGSRLPSERDLAVQLGVSRPSVREALIALEIEGKVEVRVGAGIFVAAPRPVAVADPSNEAPGPFEHLRARWLLEGEIAAEAAKNARPEDLVPIRASVQEMQNRVRKSVDTEESDRAFHCGIARATHNSALVPVVQHLWDLGRGAIWKRMEHHFQTHELRNAALEDHRAILDMLEASDARGARAAMRHHLDRVAREFSRHWDLLQETETTTTPLVSAKKNRGSQQR</sequence>
<dbReference type="PANTHER" id="PTHR43537:SF5">
    <property type="entry name" value="UXU OPERON TRANSCRIPTIONAL REGULATOR"/>
    <property type="match status" value="1"/>
</dbReference>
<keyword evidence="3" id="KW-0804">Transcription</keyword>
<dbReference type="InterPro" id="IPR036390">
    <property type="entry name" value="WH_DNA-bd_sf"/>
</dbReference>
<feature type="domain" description="HTH gntR-type" evidence="4">
    <location>
        <begin position="9"/>
        <end position="77"/>
    </location>
</feature>
<dbReference type="InterPro" id="IPR000524">
    <property type="entry name" value="Tscrpt_reg_HTH_GntR"/>
</dbReference>
<dbReference type="Pfam" id="PF00392">
    <property type="entry name" value="GntR"/>
    <property type="match status" value="1"/>
</dbReference>
<dbReference type="EMBL" id="CP089983">
    <property type="protein sequence ID" value="WXB10149.1"/>
    <property type="molecule type" value="Genomic_DNA"/>
</dbReference>
<evidence type="ECO:0000259" key="4">
    <source>
        <dbReference type="PROSITE" id="PS50949"/>
    </source>
</evidence>
<protein>
    <submittedName>
        <fullName evidence="5">FadR family transcriptional regulator</fullName>
    </submittedName>
</protein>
<accession>A0ABZ2LGS6</accession>
<keyword evidence="1" id="KW-0805">Transcription regulation</keyword>
<dbReference type="Gene3D" id="1.20.120.530">
    <property type="entry name" value="GntR ligand-binding domain-like"/>
    <property type="match status" value="1"/>
</dbReference>
<keyword evidence="2" id="KW-0238">DNA-binding</keyword>
<dbReference type="SMART" id="SM00895">
    <property type="entry name" value="FCD"/>
    <property type="match status" value="1"/>
</dbReference>
<dbReference type="Proteomes" id="UP001374803">
    <property type="component" value="Chromosome"/>
</dbReference>
<dbReference type="SUPFAM" id="SSF48008">
    <property type="entry name" value="GntR ligand-binding domain-like"/>
    <property type="match status" value="1"/>
</dbReference>
<dbReference type="InterPro" id="IPR011711">
    <property type="entry name" value="GntR_C"/>
</dbReference>
<evidence type="ECO:0000313" key="6">
    <source>
        <dbReference type="Proteomes" id="UP001374803"/>
    </source>
</evidence>
<dbReference type="InterPro" id="IPR036388">
    <property type="entry name" value="WH-like_DNA-bd_sf"/>
</dbReference>
<keyword evidence="6" id="KW-1185">Reference proteome</keyword>
<dbReference type="InterPro" id="IPR008920">
    <property type="entry name" value="TF_FadR/GntR_C"/>
</dbReference>
<dbReference type="SUPFAM" id="SSF46785">
    <property type="entry name" value="Winged helix' DNA-binding domain"/>
    <property type="match status" value="1"/>
</dbReference>
<dbReference type="SMART" id="SM00345">
    <property type="entry name" value="HTH_GNTR"/>
    <property type="match status" value="1"/>
</dbReference>
<gene>
    <name evidence="5" type="ORF">LVJ94_23345</name>
</gene>
<evidence type="ECO:0000256" key="3">
    <source>
        <dbReference type="ARBA" id="ARBA00023163"/>
    </source>
</evidence>
<reference evidence="5" key="1">
    <citation type="submission" date="2021-12" db="EMBL/GenBank/DDBJ databases">
        <title>Discovery of the Pendulisporaceae a myxobacterial family with distinct sporulation behavior and unique specialized metabolism.</title>
        <authorList>
            <person name="Garcia R."/>
            <person name="Popoff A."/>
            <person name="Bader C.D."/>
            <person name="Loehr J."/>
            <person name="Walesch S."/>
            <person name="Walt C."/>
            <person name="Boldt J."/>
            <person name="Bunk B."/>
            <person name="Haeckl F.J.F.P.J."/>
            <person name="Gunesch A.P."/>
            <person name="Birkelbach J."/>
            <person name="Nuebel U."/>
            <person name="Pietschmann T."/>
            <person name="Bach T."/>
            <person name="Mueller R."/>
        </authorList>
    </citation>
    <scope>NUCLEOTIDE SEQUENCE</scope>
    <source>
        <strain evidence="5">MSr11367</strain>
    </source>
</reference>